<feature type="compositionally biased region" description="Gly residues" evidence="18">
    <location>
        <begin position="871"/>
        <end position="883"/>
    </location>
</feature>
<name>A0A2K3DJK3_CHLRE</name>
<keyword evidence="4" id="KW-0934">Plastid</keyword>
<evidence type="ECO:0000256" key="5">
    <source>
        <dbReference type="ARBA" id="ARBA00022679"/>
    </source>
</evidence>
<keyword evidence="9" id="KW-0418">Kinase</keyword>
<keyword evidence="8 17" id="KW-0863">Zinc-finger</keyword>
<keyword evidence="10" id="KW-0862">Zinc</keyword>
<comment type="subcellular location">
    <subcellularLocation>
        <location evidence="1">Plastid</location>
        <location evidence="1">Chloroplast membrane</location>
        <topology evidence="1">Multi-pass membrane protein</topology>
    </subcellularLocation>
</comment>
<evidence type="ECO:0000256" key="13">
    <source>
        <dbReference type="ARBA" id="ARBA00023136"/>
    </source>
</evidence>
<evidence type="ECO:0000313" key="20">
    <source>
        <dbReference type="EMBL" id="PNW80717.1"/>
    </source>
</evidence>
<evidence type="ECO:0000256" key="14">
    <source>
        <dbReference type="ARBA" id="ARBA00024015"/>
    </source>
</evidence>
<feature type="region of interest" description="Disordered" evidence="18">
    <location>
        <begin position="270"/>
        <end position="299"/>
    </location>
</feature>
<feature type="compositionally biased region" description="Low complexity" evidence="18">
    <location>
        <begin position="596"/>
        <end position="620"/>
    </location>
</feature>
<evidence type="ECO:0000256" key="7">
    <source>
        <dbReference type="ARBA" id="ARBA00022723"/>
    </source>
</evidence>
<dbReference type="PANTHER" id="PTHR32523">
    <property type="entry name" value="PHYTOL KINASE 1, CHLOROPLASTIC"/>
    <property type="match status" value="1"/>
</dbReference>
<organism evidence="20 21">
    <name type="scientific">Chlamydomonas reinhardtii</name>
    <name type="common">Chlamydomonas smithii</name>
    <dbReference type="NCBI Taxonomy" id="3055"/>
    <lineage>
        <taxon>Eukaryota</taxon>
        <taxon>Viridiplantae</taxon>
        <taxon>Chlorophyta</taxon>
        <taxon>core chlorophytes</taxon>
        <taxon>Chlorophyceae</taxon>
        <taxon>CS clade</taxon>
        <taxon>Chlamydomonadales</taxon>
        <taxon>Chlamydomonadaceae</taxon>
        <taxon>Chlamydomonas</taxon>
    </lineage>
</organism>
<dbReference type="GeneID" id="66054027"/>
<gene>
    <name evidence="20" type="ORF">CHLRE_07g327050v5</name>
</gene>
<evidence type="ECO:0000313" key="21">
    <source>
        <dbReference type="Proteomes" id="UP000006906"/>
    </source>
</evidence>
<evidence type="ECO:0000256" key="9">
    <source>
        <dbReference type="ARBA" id="ARBA00022777"/>
    </source>
</evidence>
<dbReference type="GO" id="GO:0010276">
    <property type="term" value="F:phytol kinase activity"/>
    <property type="evidence" value="ECO:0007669"/>
    <property type="project" value="UniProtKB-EC"/>
</dbReference>
<evidence type="ECO:0000256" key="15">
    <source>
        <dbReference type="ARBA" id="ARBA00039024"/>
    </source>
</evidence>
<dbReference type="OrthoDB" id="557417at2759"/>
<dbReference type="GO" id="GO:0009507">
    <property type="term" value="C:chloroplast"/>
    <property type="evidence" value="ECO:0007669"/>
    <property type="project" value="UniProtKB-SubCell"/>
</dbReference>
<feature type="region of interest" description="Disordered" evidence="18">
    <location>
        <begin position="1008"/>
        <end position="1037"/>
    </location>
</feature>
<accession>A0A2K3DJK3</accession>
<dbReference type="GO" id="GO:0016301">
    <property type="term" value="F:kinase activity"/>
    <property type="evidence" value="ECO:0000318"/>
    <property type="project" value="GO_Central"/>
</dbReference>
<keyword evidence="13" id="KW-0472">Membrane</keyword>
<feature type="region of interest" description="Disordered" evidence="18">
    <location>
        <begin position="588"/>
        <end position="636"/>
    </location>
</feature>
<comment type="pathway">
    <text evidence="14">Cofactor biosynthesis; tocopherol biosynthesis.</text>
</comment>
<evidence type="ECO:0000256" key="12">
    <source>
        <dbReference type="ARBA" id="ARBA00022989"/>
    </source>
</evidence>
<keyword evidence="12" id="KW-1133">Transmembrane helix</keyword>
<evidence type="ECO:0000256" key="3">
    <source>
        <dbReference type="ARBA" id="ARBA00022528"/>
    </source>
</evidence>
<feature type="region of interest" description="Disordered" evidence="18">
    <location>
        <begin position="748"/>
        <end position="773"/>
    </location>
</feature>
<proteinExistence type="inferred from homology"/>
<evidence type="ECO:0000256" key="17">
    <source>
        <dbReference type="PROSITE-ProRule" id="PRU00134"/>
    </source>
</evidence>
<evidence type="ECO:0000259" key="19">
    <source>
        <dbReference type="PROSITE" id="PS50865"/>
    </source>
</evidence>
<keyword evidence="3" id="KW-0150">Chloroplast</keyword>
<reference evidence="20 21" key="1">
    <citation type="journal article" date="2007" name="Science">
        <title>The Chlamydomonas genome reveals the evolution of key animal and plant functions.</title>
        <authorList>
            <person name="Merchant S.S."/>
            <person name="Prochnik S.E."/>
            <person name="Vallon O."/>
            <person name="Harris E.H."/>
            <person name="Karpowicz S.J."/>
            <person name="Witman G.B."/>
            <person name="Terry A."/>
            <person name="Salamov A."/>
            <person name="Fritz-Laylin L.K."/>
            <person name="Marechal-Drouard L."/>
            <person name="Marshall W.F."/>
            <person name="Qu L.H."/>
            <person name="Nelson D.R."/>
            <person name="Sanderfoot A.A."/>
            <person name="Spalding M.H."/>
            <person name="Kapitonov V.V."/>
            <person name="Ren Q."/>
            <person name="Ferris P."/>
            <person name="Lindquist E."/>
            <person name="Shapiro H."/>
            <person name="Lucas S.M."/>
            <person name="Grimwood J."/>
            <person name="Schmutz J."/>
            <person name="Cardol P."/>
            <person name="Cerutti H."/>
            <person name="Chanfreau G."/>
            <person name="Chen C.L."/>
            <person name="Cognat V."/>
            <person name="Croft M.T."/>
            <person name="Dent R."/>
            <person name="Dutcher S."/>
            <person name="Fernandez E."/>
            <person name="Fukuzawa H."/>
            <person name="Gonzalez-Ballester D."/>
            <person name="Gonzalez-Halphen D."/>
            <person name="Hallmann A."/>
            <person name="Hanikenne M."/>
            <person name="Hippler M."/>
            <person name="Inwood W."/>
            <person name="Jabbari K."/>
            <person name="Kalanon M."/>
            <person name="Kuras R."/>
            <person name="Lefebvre P.A."/>
            <person name="Lemaire S.D."/>
            <person name="Lobanov A.V."/>
            <person name="Lohr M."/>
            <person name="Manuell A."/>
            <person name="Meier I."/>
            <person name="Mets L."/>
            <person name="Mittag M."/>
            <person name="Mittelmeier T."/>
            <person name="Moroney J.V."/>
            <person name="Moseley J."/>
            <person name="Napoli C."/>
            <person name="Nedelcu A.M."/>
            <person name="Niyogi K."/>
            <person name="Novoselov S.V."/>
            <person name="Paulsen I.T."/>
            <person name="Pazour G."/>
            <person name="Purton S."/>
            <person name="Ral J.P."/>
            <person name="Riano-Pachon D.M."/>
            <person name="Riekhof W."/>
            <person name="Rymarquis L."/>
            <person name="Schroda M."/>
            <person name="Stern D."/>
            <person name="Umen J."/>
            <person name="Willows R."/>
            <person name="Wilson N."/>
            <person name="Zimmer S.L."/>
            <person name="Allmer J."/>
            <person name="Balk J."/>
            <person name="Bisova K."/>
            <person name="Chen C.J."/>
            <person name="Elias M."/>
            <person name="Gendler K."/>
            <person name="Hauser C."/>
            <person name="Lamb M.R."/>
            <person name="Ledford H."/>
            <person name="Long J.C."/>
            <person name="Minagawa J."/>
            <person name="Page M.D."/>
            <person name="Pan J."/>
            <person name="Pootakham W."/>
            <person name="Roje S."/>
            <person name="Rose A."/>
            <person name="Stahlberg E."/>
            <person name="Terauchi A.M."/>
            <person name="Yang P."/>
            <person name="Ball S."/>
            <person name="Bowler C."/>
            <person name="Dieckmann C.L."/>
            <person name="Gladyshev V.N."/>
            <person name="Green P."/>
            <person name="Jorgensen R."/>
            <person name="Mayfield S."/>
            <person name="Mueller-Roeber B."/>
            <person name="Rajamani S."/>
            <person name="Sayre R.T."/>
            <person name="Brokstein P."/>
            <person name="Dubchak I."/>
            <person name="Goodstein D."/>
            <person name="Hornick L."/>
            <person name="Huang Y.W."/>
            <person name="Jhaveri J."/>
            <person name="Luo Y."/>
            <person name="Martinez D."/>
            <person name="Ngau W.C."/>
            <person name="Otillar B."/>
            <person name="Poliakov A."/>
            <person name="Porter A."/>
            <person name="Szajkowski L."/>
            <person name="Werner G."/>
            <person name="Zhou K."/>
            <person name="Grigoriev I.V."/>
            <person name="Rokhsar D.S."/>
            <person name="Grossman A.R."/>
        </authorList>
    </citation>
    <scope>NUCLEOTIDE SEQUENCE [LARGE SCALE GENOMIC DNA]</scope>
    <source>
        <strain evidence="21">CC-503</strain>
    </source>
</reference>
<dbReference type="SUPFAM" id="SSF144232">
    <property type="entry name" value="HIT/MYND zinc finger-like"/>
    <property type="match status" value="1"/>
</dbReference>
<feature type="domain" description="MYND-type" evidence="19">
    <location>
        <begin position="1054"/>
        <end position="1097"/>
    </location>
</feature>
<feature type="compositionally biased region" description="Low complexity" evidence="18">
    <location>
        <begin position="627"/>
        <end position="636"/>
    </location>
</feature>
<feature type="compositionally biased region" description="Low complexity" evidence="18">
    <location>
        <begin position="282"/>
        <end position="299"/>
    </location>
</feature>
<dbReference type="AlphaFoldDB" id="A0A2K3DJK3"/>
<feature type="region of interest" description="Disordered" evidence="18">
    <location>
        <begin position="839"/>
        <end position="883"/>
    </location>
</feature>
<dbReference type="PANTHER" id="PTHR32523:SF8">
    <property type="entry name" value="DOLICHOL KINASE"/>
    <property type="match status" value="1"/>
</dbReference>
<keyword evidence="11" id="KW-0809">Transit peptide</keyword>
<dbReference type="InterPro" id="IPR039606">
    <property type="entry name" value="Phytol/farnesol_kinase"/>
</dbReference>
<keyword evidence="5" id="KW-0808">Transferase</keyword>
<evidence type="ECO:0000256" key="6">
    <source>
        <dbReference type="ARBA" id="ARBA00022692"/>
    </source>
</evidence>
<feature type="compositionally biased region" description="Low complexity" evidence="18">
    <location>
        <begin position="1008"/>
        <end position="1026"/>
    </location>
</feature>
<dbReference type="EC" id="2.7.1.182" evidence="15"/>
<comment type="catalytic activity">
    <reaction evidence="16">
        <text>phytol + CTP = phytyl phosphate + CDP + H(+)</text>
        <dbReference type="Rhea" id="RHEA:38055"/>
        <dbReference type="ChEBI" id="CHEBI:15378"/>
        <dbReference type="ChEBI" id="CHEBI:17327"/>
        <dbReference type="ChEBI" id="CHEBI:37563"/>
        <dbReference type="ChEBI" id="CHEBI:58069"/>
        <dbReference type="ChEBI" id="CHEBI:75483"/>
        <dbReference type="EC" id="2.7.1.182"/>
    </reaction>
</comment>
<keyword evidence="6" id="KW-0812">Transmembrane</keyword>
<evidence type="ECO:0000256" key="2">
    <source>
        <dbReference type="ARBA" id="ARBA00010794"/>
    </source>
</evidence>
<protein>
    <recommendedName>
        <fullName evidence="15">phytol kinase</fullName>
        <ecNumber evidence="15">2.7.1.182</ecNumber>
    </recommendedName>
</protein>
<keyword evidence="7" id="KW-0479">Metal-binding</keyword>
<evidence type="ECO:0000256" key="1">
    <source>
        <dbReference type="ARBA" id="ARBA00004508"/>
    </source>
</evidence>
<evidence type="ECO:0000256" key="8">
    <source>
        <dbReference type="ARBA" id="ARBA00022771"/>
    </source>
</evidence>
<dbReference type="GO" id="GO:0008270">
    <property type="term" value="F:zinc ion binding"/>
    <property type="evidence" value="ECO:0007669"/>
    <property type="project" value="UniProtKB-KW"/>
</dbReference>
<dbReference type="KEGG" id="cre:CHLRE_07g327050v5"/>
<feature type="compositionally biased region" description="Gly residues" evidence="18">
    <location>
        <begin position="1027"/>
        <end position="1037"/>
    </location>
</feature>
<dbReference type="InParanoid" id="A0A2K3DJK3"/>
<dbReference type="Gramene" id="PNW80717">
    <property type="protein sequence ID" value="PNW80717"/>
    <property type="gene ID" value="CHLRE_07g327050v5"/>
</dbReference>
<dbReference type="RefSeq" id="XP_042922677.1">
    <property type="nucleotide sequence ID" value="XM_043064109.1"/>
</dbReference>
<evidence type="ECO:0000256" key="11">
    <source>
        <dbReference type="ARBA" id="ARBA00022946"/>
    </source>
</evidence>
<evidence type="ECO:0000256" key="10">
    <source>
        <dbReference type="ARBA" id="ARBA00022833"/>
    </source>
</evidence>
<evidence type="ECO:0000256" key="16">
    <source>
        <dbReference type="ARBA" id="ARBA00048889"/>
    </source>
</evidence>
<keyword evidence="21" id="KW-1185">Reference proteome</keyword>
<dbReference type="InterPro" id="IPR002893">
    <property type="entry name" value="Znf_MYND"/>
</dbReference>
<comment type="similarity">
    <text evidence="2">Belongs to the polyprenol kinase family.</text>
</comment>
<evidence type="ECO:0000256" key="4">
    <source>
        <dbReference type="ARBA" id="ARBA00022640"/>
    </source>
</evidence>
<dbReference type="EMBL" id="CM008968">
    <property type="protein sequence ID" value="PNW80717.1"/>
    <property type="molecule type" value="Genomic_DNA"/>
</dbReference>
<dbReference type="PROSITE" id="PS50865">
    <property type="entry name" value="ZF_MYND_2"/>
    <property type="match status" value="1"/>
</dbReference>
<evidence type="ECO:0000256" key="18">
    <source>
        <dbReference type="SAM" id="MobiDB-lite"/>
    </source>
</evidence>
<dbReference type="GO" id="GO:0016020">
    <property type="term" value="C:membrane"/>
    <property type="evidence" value="ECO:0007669"/>
    <property type="project" value="UniProtKB-SubCell"/>
</dbReference>
<sequence>MQSSDRAGRLVRALIRADTLAVYSRFCARTLVPTRGPATRHRALPPDQLKLLLLTNVIRNLHRLITCAVDSPDAGLQQELMSALAHTQLLEHAARALMHAAQSTSSAGVSGSAASSASGPADESRSTVSAAVAHFSNSLISLVGGNLAIVAVCPRPRKKDALHDVEFNAQQLELLQQLRPLLAGRCVQLFAAWAGLCAAMAFRQQAADGSVQKALAPTEAQLQHGLPPALIQSLRLSPDSADVLRVATATLSTVIQVTVSGPCDLAIAQPPAGHDRLPPQSPQLQPQTQQLAKPSVGPSPSLPSLSAAAAAAAVPYSAVHAYGLLEEVGYCLACHGSCRVENLSLIAVVMGRLLAELPPPRAAVLLPGWWRLLAQQPSMLLQPTWLVQVVGELLRLQLNAPPPAAWAADATDAASAVAAGVDWPQQGAAAHNLGGKPAVGAAAAPIAAKAAASLALERDPSYSLRCALEAGLLPALERCLRTPQAWRQVGSQPDSACSLLLVVNSVLRDSGVWPAVLARGPVQQAVSLIATLGTAARLLQVEETWCGVIRLASQPGTERGTELGAGDHLCAYLAAMLEQGADVRALRERAQRQREGQPQPQQEARQPAAQRQGQGPQGQPEQPPPQGAATNAATTAAAAAAAAPTLHLNSVMEAMLLEDGSVRPSTFSIAWMAAAGGLPAPGSAADRQQQLLTSFAVYHWLPVLAKATREAMQDLQACAGRTLAQALLVGRLLMDVLWREDCSQAEAGDGAGAGAGGKASSPRPDGAWWDGMAPTGESLANHMHQIVCVLATGAVEPLLQQCDAWQQVATLDLLQSYWTCFDNMARVATYLQAMDAAQKQQRQQQREQQREQQRRRRRRPEDVQQNEQVGCGEGSSSGSGGGGNCCSQSLHELMLPFVAPLPAQRLAAAHGRQDLFDYLGAVAVEAKWEILIECANAAADTDELERKREIERRCDSLASSSDITDRLREKWSAPMQPQYPWLLSQGEVRAGLQDLMAAQAAAAAAAAPVPSGTGGSSSSSSSSGVDHGSGSGSSSGSSGGPVFVHKLCCNPKCCSLDGPSALIAPRSGKTCVRCRAATYCCGACQLADWRERHSGTCSGAAAGAAGAVQAGAKMAGV</sequence>
<dbReference type="Proteomes" id="UP000006906">
    <property type="component" value="Chromosome 7"/>
</dbReference>